<dbReference type="InterPro" id="IPR051034">
    <property type="entry name" value="Mito_Enoyl-ACP_Reductase"/>
</dbReference>
<dbReference type="PANTHER" id="PTHR43981:SF9">
    <property type="entry name" value="ENOYL-[ACYL-CARRIER-PROTEIN] REDUCTASE, MITOCHONDRIAL"/>
    <property type="match status" value="1"/>
</dbReference>
<dbReference type="InterPro" id="IPR036291">
    <property type="entry name" value="NAD(P)-bd_dom_sf"/>
</dbReference>
<dbReference type="GO" id="GO:0006631">
    <property type="term" value="P:fatty acid metabolic process"/>
    <property type="evidence" value="ECO:0007669"/>
    <property type="project" value="TreeGrafter"/>
</dbReference>
<dbReference type="InterPro" id="IPR011032">
    <property type="entry name" value="GroES-like_sf"/>
</dbReference>
<reference evidence="10" key="1">
    <citation type="submission" date="2025-08" db="UniProtKB">
        <authorList>
            <consortium name="Ensembl"/>
        </authorList>
    </citation>
    <scope>IDENTIFICATION</scope>
</reference>
<dbReference type="Gene3D" id="3.90.180.10">
    <property type="entry name" value="Medium-chain alcohol dehydrogenases, catalytic domain"/>
    <property type="match status" value="2"/>
</dbReference>
<evidence type="ECO:0000313" key="11">
    <source>
        <dbReference type="Proteomes" id="UP000694545"/>
    </source>
</evidence>
<accession>A0A8D2J4Q8</accession>
<dbReference type="GO" id="GO:0016491">
    <property type="term" value="F:oxidoreductase activity"/>
    <property type="evidence" value="ECO:0007669"/>
    <property type="project" value="UniProtKB-KW"/>
</dbReference>
<evidence type="ECO:0000313" key="10">
    <source>
        <dbReference type="Ensembl" id="ENSVKKP00000007132.1"/>
    </source>
</evidence>
<protein>
    <recommendedName>
        <fullName evidence="7">Enoyl-[acyl-carrier-protein] reductase, mitochondrial</fullName>
    </recommendedName>
    <alternativeName>
        <fullName evidence="8">2-enoyl thioester reductase</fullName>
    </alternativeName>
</protein>
<feature type="domain" description="Alcohol dehydrogenase-like N-terminal" evidence="9">
    <location>
        <begin position="67"/>
        <end position="128"/>
    </location>
</feature>
<comment type="subcellular location">
    <subcellularLocation>
        <location evidence="1">Mitochondrion</location>
    </subcellularLocation>
</comment>
<keyword evidence="5" id="KW-0560">Oxidoreductase</keyword>
<evidence type="ECO:0000256" key="2">
    <source>
        <dbReference type="ARBA" id="ARBA00010371"/>
    </source>
</evidence>
<dbReference type="GO" id="GO:0005739">
    <property type="term" value="C:mitochondrion"/>
    <property type="evidence" value="ECO:0007669"/>
    <property type="project" value="UniProtKB-SubCell"/>
</dbReference>
<evidence type="ECO:0000259" key="9">
    <source>
        <dbReference type="Pfam" id="PF08240"/>
    </source>
</evidence>
<dbReference type="OMA" id="QGFWMTQ"/>
<dbReference type="SUPFAM" id="SSF51735">
    <property type="entry name" value="NAD(P)-binding Rossmann-fold domains"/>
    <property type="match status" value="1"/>
</dbReference>
<keyword evidence="3" id="KW-0521">NADP</keyword>
<keyword evidence="4" id="KW-0809">Transit peptide</keyword>
<dbReference type="Proteomes" id="UP000694545">
    <property type="component" value="Unplaced"/>
</dbReference>
<organism evidence="10 11">
    <name type="scientific">Varanus komodoensis</name>
    <name type="common">Komodo dragon</name>
    <dbReference type="NCBI Taxonomy" id="61221"/>
    <lineage>
        <taxon>Eukaryota</taxon>
        <taxon>Metazoa</taxon>
        <taxon>Chordata</taxon>
        <taxon>Craniata</taxon>
        <taxon>Vertebrata</taxon>
        <taxon>Euteleostomi</taxon>
        <taxon>Lepidosauria</taxon>
        <taxon>Squamata</taxon>
        <taxon>Bifurcata</taxon>
        <taxon>Unidentata</taxon>
        <taxon>Episquamata</taxon>
        <taxon>Toxicofera</taxon>
        <taxon>Anguimorpha</taxon>
        <taxon>Paleoanguimorpha</taxon>
        <taxon>Varanoidea</taxon>
        <taxon>Varanidae</taxon>
        <taxon>Varanus</taxon>
    </lineage>
</organism>
<evidence type="ECO:0000256" key="8">
    <source>
        <dbReference type="ARBA" id="ARBA00042123"/>
    </source>
</evidence>
<dbReference type="PANTHER" id="PTHR43981">
    <property type="entry name" value="ENOYL-[ACYL-CARRIER-PROTEIN] REDUCTASE, MITOCHONDRIAL"/>
    <property type="match status" value="1"/>
</dbReference>
<evidence type="ECO:0000256" key="5">
    <source>
        <dbReference type="ARBA" id="ARBA00023002"/>
    </source>
</evidence>
<proteinExistence type="inferred from homology"/>
<dbReference type="SUPFAM" id="SSF50129">
    <property type="entry name" value="GroES-like"/>
    <property type="match status" value="1"/>
</dbReference>
<keyword evidence="6" id="KW-0496">Mitochondrion</keyword>
<reference evidence="10" key="2">
    <citation type="submission" date="2025-09" db="UniProtKB">
        <authorList>
            <consortium name="Ensembl"/>
        </authorList>
    </citation>
    <scope>IDENTIFICATION</scope>
</reference>
<dbReference type="InterPro" id="IPR013154">
    <property type="entry name" value="ADH-like_N"/>
</dbReference>
<name>A0A8D2J4Q8_VARKO</name>
<evidence type="ECO:0000256" key="1">
    <source>
        <dbReference type="ARBA" id="ARBA00004173"/>
    </source>
</evidence>
<sequence>KDPVSLGSPCAFLHLCKLMLASLNDILNSHERLQNLSVKAGGENHTNNALLAFAFSLKDIDLSTLGDSGVHVKMIAAPINPSDINMIQGTYAILADLPAVGGNEGVGQVVEAGRHVTSLKPGDLVIPADAGLGESESFFNQAFRKGFKNCPVRQPSSNYGVLVTVFTSLAMKTTYWITNLQELIDRLKSLGADYIITEETLRKPEMKELFKKIPQPVLALNGVGGKSATELLLHCNRCELSSSYLFLQSALIFKDVKLRGFWMTRWKKDNSHKKLKDMIADLCTLARKGQLTAPACQEVPLIDYQIAVKASMKPFVSAKQILRM</sequence>
<evidence type="ECO:0000256" key="3">
    <source>
        <dbReference type="ARBA" id="ARBA00022857"/>
    </source>
</evidence>
<evidence type="ECO:0000256" key="7">
    <source>
        <dbReference type="ARBA" id="ARBA00041058"/>
    </source>
</evidence>
<comment type="similarity">
    <text evidence="2">Belongs to the zinc-containing alcohol dehydrogenase family. Quinone oxidoreductase subfamily.</text>
</comment>
<dbReference type="Ensembl" id="ENSVKKT00000007318.1">
    <property type="protein sequence ID" value="ENSVKKP00000007132.1"/>
    <property type="gene ID" value="ENSVKKG00000005150.1"/>
</dbReference>
<dbReference type="AlphaFoldDB" id="A0A8D2J4Q8"/>
<dbReference type="Gene3D" id="3.40.50.720">
    <property type="entry name" value="NAD(P)-binding Rossmann-like Domain"/>
    <property type="match status" value="1"/>
</dbReference>
<keyword evidence="11" id="KW-1185">Reference proteome</keyword>
<evidence type="ECO:0000256" key="4">
    <source>
        <dbReference type="ARBA" id="ARBA00022946"/>
    </source>
</evidence>
<dbReference type="CDD" id="cd08290">
    <property type="entry name" value="ETR"/>
    <property type="match status" value="1"/>
</dbReference>
<evidence type="ECO:0000256" key="6">
    <source>
        <dbReference type="ARBA" id="ARBA00023128"/>
    </source>
</evidence>
<dbReference type="Pfam" id="PF08240">
    <property type="entry name" value="ADH_N"/>
    <property type="match status" value="1"/>
</dbReference>